<dbReference type="GO" id="GO:0005886">
    <property type="term" value="C:plasma membrane"/>
    <property type="evidence" value="ECO:0007669"/>
    <property type="project" value="TreeGrafter"/>
</dbReference>
<evidence type="ECO:0000256" key="6">
    <source>
        <dbReference type="SAM" id="Phobius"/>
    </source>
</evidence>
<dbReference type="EMBL" id="JBBPFD010000011">
    <property type="protein sequence ID" value="KAK7906710.1"/>
    <property type="molecule type" value="Genomic_DNA"/>
</dbReference>
<dbReference type="Proteomes" id="UP001460270">
    <property type="component" value="Unassembled WGS sequence"/>
</dbReference>
<dbReference type="PANTHER" id="PTHR19282:SF184">
    <property type="entry name" value="PERIPHERIN 2 LIKE-RELATED"/>
    <property type="match status" value="1"/>
</dbReference>
<protein>
    <submittedName>
        <fullName evidence="7">Uncharacterized protein</fullName>
    </submittedName>
</protein>
<feature type="transmembrane region" description="Helical" evidence="6">
    <location>
        <begin position="21"/>
        <end position="43"/>
    </location>
</feature>
<comment type="subcellular location">
    <subcellularLocation>
        <location evidence="1">Membrane</location>
        <topology evidence="1">Multi-pass membrane protein</topology>
    </subcellularLocation>
</comment>
<comment type="caution">
    <text evidence="7">The sequence shown here is derived from an EMBL/GenBank/DDBJ whole genome shotgun (WGS) entry which is preliminary data.</text>
</comment>
<evidence type="ECO:0000256" key="3">
    <source>
        <dbReference type="ARBA" id="ARBA00022989"/>
    </source>
</evidence>
<feature type="region of interest" description="Disordered" evidence="5">
    <location>
        <begin position="387"/>
        <end position="412"/>
    </location>
</feature>
<dbReference type="SUPFAM" id="SSF48652">
    <property type="entry name" value="Tetraspanin"/>
    <property type="match status" value="1"/>
</dbReference>
<keyword evidence="8" id="KW-1185">Reference proteome</keyword>
<dbReference type="InterPro" id="IPR008952">
    <property type="entry name" value="Tetraspanin_EC2_sf"/>
</dbReference>
<dbReference type="InterPro" id="IPR000830">
    <property type="entry name" value="Peripherin/rom-1"/>
</dbReference>
<dbReference type="Pfam" id="PF00335">
    <property type="entry name" value="Tetraspanin"/>
    <property type="match status" value="1"/>
</dbReference>
<sequence length="412" mass="46089">MAVGRLVLTRSDRLSLARVLVVLNWVSVATGAVLLCVGVYLWAELRRWEELVSEDVLWAVPVVLFGTGLSVCVLNLTGARICLDCSDQNRFLRWKLVLAPYVGVSLLLTAGLLLAAALCLCLGLRLDSAVEAGLSSAMRRYKDSDLNPGLKTRLDLLQIHLSCCGKDQYQDWFRVQWVPDRYLDRTKAGVQDRIRSNVGGAYLSDSVPFSCCDPASPWPCPQTGLTARPAPHFLSEVQSSRSLGLWGRGCREALGRHYWSILQLISFSFMSVWAFELLVVTGVRYLQTSMENLVLLGDPLSDSEAWILENGLCETARHNLRVIKNLSKCYHDDDDPTWTANQRGRRGGTANQRERRDVMNQPEREENGLCETARHNLRVIKSLSKCYHGDDPNLDQPIREGGRSQSEREGGV</sequence>
<feature type="compositionally biased region" description="Basic and acidic residues" evidence="5">
    <location>
        <begin position="352"/>
        <end position="367"/>
    </location>
</feature>
<keyword evidence="3 6" id="KW-1133">Transmembrane helix</keyword>
<name>A0AAW0NQ85_9GOBI</name>
<dbReference type="InterPro" id="IPR018499">
    <property type="entry name" value="Tetraspanin/Peripherin"/>
</dbReference>
<evidence type="ECO:0000313" key="7">
    <source>
        <dbReference type="EMBL" id="KAK7906710.1"/>
    </source>
</evidence>
<keyword evidence="4 6" id="KW-0472">Membrane</keyword>
<evidence type="ECO:0000313" key="8">
    <source>
        <dbReference type="Proteomes" id="UP001460270"/>
    </source>
</evidence>
<proteinExistence type="predicted"/>
<dbReference type="PANTHER" id="PTHR19282">
    <property type="entry name" value="TETRASPANIN"/>
    <property type="match status" value="1"/>
</dbReference>
<feature type="transmembrane region" description="Helical" evidence="6">
    <location>
        <begin position="98"/>
        <end position="126"/>
    </location>
</feature>
<feature type="transmembrane region" description="Helical" evidence="6">
    <location>
        <begin position="55"/>
        <end position="77"/>
    </location>
</feature>
<accession>A0AAW0NQ85</accession>
<gene>
    <name evidence="7" type="ORF">WMY93_015322</name>
</gene>
<evidence type="ECO:0000256" key="1">
    <source>
        <dbReference type="ARBA" id="ARBA00004141"/>
    </source>
</evidence>
<organism evidence="7 8">
    <name type="scientific">Mugilogobius chulae</name>
    <name type="common">yellowstripe goby</name>
    <dbReference type="NCBI Taxonomy" id="88201"/>
    <lineage>
        <taxon>Eukaryota</taxon>
        <taxon>Metazoa</taxon>
        <taxon>Chordata</taxon>
        <taxon>Craniata</taxon>
        <taxon>Vertebrata</taxon>
        <taxon>Euteleostomi</taxon>
        <taxon>Actinopterygii</taxon>
        <taxon>Neopterygii</taxon>
        <taxon>Teleostei</taxon>
        <taxon>Neoteleostei</taxon>
        <taxon>Acanthomorphata</taxon>
        <taxon>Gobiaria</taxon>
        <taxon>Gobiiformes</taxon>
        <taxon>Gobioidei</taxon>
        <taxon>Gobiidae</taxon>
        <taxon>Gobionellinae</taxon>
        <taxon>Mugilogobius</taxon>
    </lineage>
</organism>
<dbReference type="GO" id="GO:0007601">
    <property type="term" value="P:visual perception"/>
    <property type="evidence" value="ECO:0007669"/>
    <property type="project" value="InterPro"/>
</dbReference>
<evidence type="ECO:0000256" key="2">
    <source>
        <dbReference type="ARBA" id="ARBA00022692"/>
    </source>
</evidence>
<evidence type="ECO:0000256" key="4">
    <source>
        <dbReference type="ARBA" id="ARBA00023136"/>
    </source>
</evidence>
<keyword evidence="2 6" id="KW-0812">Transmembrane</keyword>
<dbReference type="AlphaFoldDB" id="A0AAW0NQ85"/>
<evidence type="ECO:0000256" key="5">
    <source>
        <dbReference type="SAM" id="MobiDB-lite"/>
    </source>
</evidence>
<dbReference type="Gene3D" id="1.10.1450.10">
    <property type="entry name" value="Tetraspanin"/>
    <property type="match status" value="1"/>
</dbReference>
<feature type="region of interest" description="Disordered" evidence="5">
    <location>
        <begin position="337"/>
        <end position="369"/>
    </location>
</feature>
<dbReference type="PRINTS" id="PR00218">
    <property type="entry name" value="PERIPHERNRDS"/>
</dbReference>
<reference evidence="8" key="1">
    <citation type="submission" date="2024-04" db="EMBL/GenBank/DDBJ databases">
        <title>Salinicola lusitanus LLJ914,a marine bacterium isolated from the Okinawa Trough.</title>
        <authorList>
            <person name="Li J."/>
        </authorList>
    </citation>
    <scope>NUCLEOTIDE SEQUENCE [LARGE SCALE GENOMIC DNA]</scope>
</reference>